<organism evidence="1">
    <name type="scientific">Streptomyces haneummycinicus</name>
    <dbReference type="NCBI Taxonomy" id="3074435"/>
    <lineage>
        <taxon>Bacteria</taxon>
        <taxon>Bacillati</taxon>
        <taxon>Actinomycetota</taxon>
        <taxon>Actinomycetes</taxon>
        <taxon>Kitasatosporales</taxon>
        <taxon>Streptomycetaceae</taxon>
        <taxon>Streptomyces</taxon>
    </lineage>
</organism>
<reference evidence="1" key="2">
    <citation type="submission" date="2024-07" db="EMBL/GenBank/DDBJ databases">
        <title>Streptomyces haneummycinica sp. nov., a new antibiotic-producing actinobacterium isolated from marine sediment.</title>
        <authorList>
            <person name="Uemura M."/>
            <person name="Hamada M."/>
            <person name="Hirano S."/>
            <person name="Kobayashi K."/>
            <person name="Ohshiro T."/>
            <person name="Kobayashi T."/>
            <person name="Terahara T."/>
        </authorList>
    </citation>
    <scope>NUCLEOTIDE SEQUENCE</scope>
    <source>
        <strain evidence="1">KM77-8</strain>
    </source>
</reference>
<reference evidence="1" key="1">
    <citation type="submission" date="2024-06" db="EMBL/GenBank/DDBJ databases">
        <authorList>
            <consortium name="consrtm"/>
            <person name="Uemura M."/>
            <person name="Terahara T."/>
        </authorList>
    </citation>
    <scope>NUCLEOTIDE SEQUENCE</scope>
    <source>
        <strain evidence="1">KM77-8</strain>
    </source>
</reference>
<dbReference type="EMBL" id="AP035768">
    <property type="protein sequence ID" value="BFO21055.1"/>
    <property type="molecule type" value="Genomic_DNA"/>
</dbReference>
<name>A0AAT9HU82_9ACTN</name>
<proteinExistence type="predicted"/>
<evidence type="ECO:0008006" key="2">
    <source>
        <dbReference type="Google" id="ProtNLM"/>
    </source>
</evidence>
<sequence length="81" mass="8973">MGFAPEAESGTEDGAEQRVRLRHCPFREVAERRQDIVCAIHLGLMRGTVETLRAPLAAERLEPFVTPRVCVATLRRTDAAA</sequence>
<protein>
    <recommendedName>
        <fullName evidence="2">Transcriptional regulator</fullName>
    </recommendedName>
</protein>
<gene>
    <name evidence="1" type="ORF">SHKM778_74430</name>
</gene>
<evidence type="ECO:0000313" key="1">
    <source>
        <dbReference type="EMBL" id="BFO21055.1"/>
    </source>
</evidence>
<accession>A0AAT9HU82</accession>
<dbReference type="AlphaFoldDB" id="A0AAT9HU82"/>